<organism evidence="2 3">
    <name type="scientific">Nocardiopsis rhodophaea</name>
    <dbReference type="NCBI Taxonomy" id="280238"/>
    <lineage>
        <taxon>Bacteria</taxon>
        <taxon>Bacillati</taxon>
        <taxon>Actinomycetota</taxon>
        <taxon>Actinomycetes</taxon>
        <taxon>Streptosporangiales</taxon>
        <taxon>Nocardiopsidaceae</taxon>
        <taxon>Nocardiopsis</taxon>
    </lineage>
</organism>
<evidence type="ECO:0000313" key="3">
    <source>
        <dbReference type="Proteomes" id="UP001501585"/>
    </source>
</evidence>
<name>A0ABN2TA94_9ACTN</name>
<dbReference type="EMBL" id="BAAAPC010000013">
    <property type="protein sequence ID" value="GAA2003214.1"/>
    <property type="molecule type" value="Genomic_DNA"/>
</dbReference>
<gene>
    <name evidence="2" type="ORF">GCM10009799_32940</name>
</gene>
<evidence type="ECO:0000313" key="2">
    <source>
        <dbReference type="EMBL" id="GAA2003214.1"/>
    </source>
</evidence>
<evidence type="ECO:0000256" key="1">
    <source>
        <dbReference type="SAM" id="MobiDB-lite"/>
    </source>
</evidence>
<comment type="caution">
    <text evidence="2">The sequence shown here is derived from an EMBL/GenBank/DDBJ whole genome shotgun (WGS) entry which is preliminary data.</text>
</comment>
<accession>A0ABN2TA94</accession>
<keyword evidence="3" id="KW-1185">Reference proteome</keyword>
<reference evidence="2 3" key="1">
    <citation type="journal article" date="2019" name="Int. J. Syst. Evol. Microbiol.">
        <title>The Global Catalogue of Microorganisms (GCM) 10K type strain sequencing project: providing services to taxonomists for standard genome sequencing and annotation.</title>
        <authorList>
            <consortium name="The Broad Institute Genomics Platform"/>
            <consortium name="The Broad Institute Genome Sequencing Center for Infectious Disease"/>
            <person name="Wu L."/>
            <person name="Ma J."/>
        </authorList>
    </citation>
    <scope>NUCLEOTIDE SEQUENCE [LARGE SCALE GENOMIC DNA]</scope>
    <source>
        <strain evidence="2 3">JCM 15313</strain>
    </source>
</reference>
<feature type="region of interest" description="Disordered" evidence="1">
    <location>
        <begin position="19"/>
        <end position="39"/>
    </location>
</feature>
<proteinExistence type="predicted"/>
<protein>
    <submittedName>
        <fullName evidence="2">Uncharacterized protein</fullName>
    </submittedName>
</protein>
<dbReference type="Proteomes" id="UP001501585">
    <property type="component" value="Unassembled WGS sequence"/>
</dbReference>
<feature type="compositionally biased region" description="Basic and acidic residues" evidence="1">
    <location>
        <begin position="30"/>
        <end position="39"/>
    </location>
</feature>
<sequence>MTDPPQNLKEHVAMEEVMSSPEKGALHKPRMTDPRLHGDDGWVEMTQNVKGVEINYVHPTKTGQVDAYKIK</sequence>